<dbReference type="EMBL" id="LSRX01000044">
    <property type="protein sequence ID" value="OLQ12365.1"/>
    <property type="molecule type" value="Genomic_DNA"/>
</dbReference>
<dbReference type="Gene3D" id="3.40.1280.10">
    <property type="match status" value="1"/>
</dbReference>
<gene>
    <name evidence="2" type="ORF">AK812_SmicGene3687</name>
</gene>
<sequence>MAFLLPWALAFLTSRGACTAGGAAGGMRPSGRLLRHAAPPQIQVSGSPESKRAYFRQLFSKSWDAFLTELEEPGGCSVAVLLKPSPGSVGATLRVCALLGVPFLLVLGGLGSAARNKEIRISQLQRRPDWGVALLTPPEEVRLSEALGELKGLGFHTLWLSCSEEANELWEADLRHDRMAFVFGEDGIDQIATEEVHAIAHIPIEEGRGCRLSLPHSASMVFYEHQRQRECSGQELQDIKKSGIMWKGEALEFNELREACADETGFLQLVEERLEVMGTTEASAASKSSGGFHRMLQRWFHGGARIHREGATNAPWDCQVDVLLRWDGSMLNLSTLHEAVQAVQRQHPMLRARPPLDDSTDLKLGCRDSGFSTTVAATWSLLCEEIAVPRRLRELVAKAMFFCWPRTAILEDAAAFNIPVLSQSLQSGSKCNADEVYRVMNDSGWAWWDATSALNMCLVNMQTDEQVVQFLYCSITHKYADGGAIAAFVHSLQEAYQALARGEVPSRSEHPILAVQQQRLRRYLSGAAGQEGAVDVYLFDIVNDTYYHKWGHSVGVQFTHGVCDTLRMAGQRMACSEEIAWLSCIIAAMFRMLPDKLLRIMVVHNGRLGDAEGAVACTSNYVMLSIPCLDASATPLADIASRVKYAITHGKFRRPTTCEQAHARINIGGMIGKDGDFTQVFKSSRCRSSAWSRAPYVIQLRMDNEGGIWCVKDFKCHEFVDPTTFWTAAVCIGREIAEGAYTNPVEPLA</sequence>
<reference evidence="2 3" key="1">
    <citation type="submission" date="2016-02" db="EMBL/GenBank/DDBJ databases">
        <title>Genome analysis of coral dinoflagellate symbionts highlights evolutionary adaptations to a symbiotic lifestyle.</title>
        <authorList>
            <person name="Aranda M."/>
            <person name="Li Y."/>
            <person name="Liew Y.J."/>
            <person name="Baumgarten S."/>
            <person name="Simakov O."/>
            <person name="Wilson M."/>
            <person name="Piel J."/>
            <person name="Ashoor H."/>
            <person name="Bougouffa S."/>
            <person name="Bajic V.B."/>
            <person name="Ryu T."/>
            <person name="Ravasi T."/>
            <person name="Bayer T."/>
            <person name="Micklem G."/>
            <person name="Kim H."/>
            <person name="Bhak J."/>
            <person name="Lajeunesse T.C."/>
            <person name="Voolstra C.R."/>
        </authorList>
    </citation>
    <scope>NUCLEOTIDE SEQUENCE [LARGE SCALE GENOMIC DNA]</scope>
    <source>
        <strain evidence="2 3">CCMP2467</strain>
    </source>
</reference>
<organism evidence="2 3">
    <name type="scientific">Symbiodinium microadriaticum</name>
    <name type="common">Dinoflagellate</name>
    <name type="synonym">Zooxanthella microadriatica</name>
    <dbReference type="NCBI Taxonomy" id="2951"/>
    <lineage>
        <taxon>Eukaryota</taxon>
        <taxon>Sar</taxon>
        <taxon>Alveolata</taxon>
        <taxon>Dinophyceae</taxon>
        <taxon>Suessiales</taxon>
        <taxon>Symbiodiniaceae</taxon>
        <taxon>Symbiodinium</taxon>
    </lineage>
</organism>
<dbReference type="OrthoDB" id="432121at2759"/>
<dbReference type="Gene3D" id="3.30.559.10">
    <property type="entry name" value="Chloramphenicol acetyltransferase-like domain"/>
    <property type="match status" value="1"/>
</dbReference>
<dbReference type="SUPFAM" id="SSF52777">
    <property type="entry name" value="CoA-dependent acyltransferases"/>
    <property type="match status" value="1"/>
</dbReference>
<dbReference type="AlphaFoldDB" id="A0A1Q9EYA0"/>
<name>A0A1Q9EYA0_SYMMI</name>
<evidence type="ECO:0000313" key="3">
    <source>
        <dbReference type="Proteomes" id="UP000186817"/>
    </source>
</evidence>
<accession>A0A1Q9EYA0</accession>
<feature type="signal peptide" evidence="1">
    <location>
        <begin position="1"/>
        <end position="19"/>
    </location>
</feature>
<keyword evidence="3" id="KW-1185">Reference proteome</keyword>
<dbReference type="Proteomes" id="UP000186817">
    <property type="component" value="Unassembled WGS sequence"/>
</dbReference>
<evidence type="ECO:0000313" key="2">
    <source>
        <dbReference type="EMBL" id="OLQ12365.1"/>
    </source>
</evidence>
<keyword evidence="1" id="KW-0732">Signal</keyword>
<dbReference type="InterPro" id="IPR023213">
    <property type="entry name" value="CAT-like_dom_sf"/>
</dbReference>
<proteinExistence type="predicted"/>
<comment type="caution">
    <text evidence="2">The sequence shown here is derived from an EMBL/GenBank/DDBJ whole genome shotgun (WGS) entry which is preliminary data.</text>
</comment>
<dbReference type="SUPFAM" id="SSF75217">
    <property type="entry name" value="alpha/beta knot"/>
    <property type="match status" value="1"/>
</dbReference>
<evidence type="ECO:0000256" key="1">
    <source>
        <dbReference type="SAM" id="SignalP"/>
    </source>
</evidence>
<dbReference type="InterPro" id="IPR029026">
    <property type="entry name" value="tRNA_m1G_MTases_N"/>
</dbReference>
<feature type="chain" id="PRO_5012141464" evidence="1">
    <location>
        <begin position="20"/>
        <end position="749"/>
    </location>
</feature>
<protein>
    <submittedName>
        <fullName evidence="2">Uncharacterized protein</fullName>
    </submittedName>
</protein>
<dbReference type="InterPro" id="IPR029028">
    <property type="entry name" value="Alpha/beta_knot_MTases"/>
</dbReference>